<accession>A0A1M5LV39</accession>
<sequence length="103" mass="11692">MSGMKDRENAFENKFVHDAETQFKIESLRNRLLGQWAAQLMGKSGSEIEDYAREVIKADFAEPGDEDVFRKVHGDLNGRADQKTVRSKMAELLSEARDQITST</sequence>
<evidence type="ECO:0000313" key="1">
    <source>
        <dbReference type="EMBL" id="SHG68917.1"/>
    </source>
</evidence>
<dbReference type="Pfam" id="PF07345">
    <property type="entry name" value="ATPaseInh_sub_z"/>
    <property type="match status" value="1"/>
</dbReference>
<protein>
    <recommendedName>
        <fullName evidence="3">DUF1476 domain-containing protein</fullName>
    </recommendedName>
</protein>
<gene>
    <name evidence="1" type="ORF">SAMN05444003_0494</name>
</gene>
<dbReference type="Proteomes" id="UP000184074">
    <property type="component" value="Unassembled WGS sequence"/>
</dbReference>
<name>A0A1M5LV39_9RHOB</name>
<dbReference type="EMBL" id="FQXB01000001">
    <property type="protein sequence ID" value="SHG68917.1"/>
    <property type="molecule type" value="Genomic_DNA"/>
</dbReference>
<dbReference type="InterPro" id="IPR009945">
    <property type="entry name" value="ATPase_inh_sub_z"/>
</dbReference>
<evidence type="ECO:0000313" key="2">
    <source>
        <dbReference type="Proteomes" id="UP000184074"/>
    </source>
</evidence>
<reference evidence="1 2" key="1">
    <citation type="submission" date="2016-11" db="EMBL/GenBank/DDBJ databases">
        <authorList>
            <person name="Jaros S."/>
            <person name="Januszkiewicz K."/>
            <person name="Wedrychowicz H."/>
        </authorList>
    </citation>
    <scope>NUCLEOTIDE SEQUENCE [LARGE SCALE GENOMIC DNA]</scope>
    <source>
        <strain evidence="1 2">DSM 28715</strain>
    </source>
</reference>
<keyword evidence="2" id="KW-1185">Reference proteome</keyword>
<dbReference type="InterPro" id="IPR038293">
    <property type="entry name" value="ATPase_inh_sub_z_sf"/>
</dbReference>
<dbReference type="PIRSF" id="PIRSF031780">
    <property type="entry name" value="UCP031780"/>
    <property type="match status" value="1"/>
</dbReference>
<dbReference type="Gene3D" id="1.10.790.20">
    <property type="entry name" value="Domain of unknown function DUF1476"/>
    <property type="match status" value="1"/>
</dbReference>
<organism evidence="1 2">
    <name type="scientific">Cognatiyoonia sediminum</name>
    <dbReference type="NCBI Taxonomy" id="1508389"/>
    <lineage>
        <taxon>Bacteria</taxon>
        <taxon>Pseudomonadati</taxon>
        <taxon>Pseudomonadota</taxon>
        <taxon>Alphaproteobacteria</taxon>
        <taxon>Rhodobacterales</taxon>
        <taxon>Paracoccaceae</taxon>
        <taxon>Cognatiyoonia</taxon>
    </lineage>
</organism>
<evidence type="ECO:0008006" key="3">
    <source>
        <dbReference type="Google" id="ProtNLM"/>
    </source>
</evidence>
<dbReference type="STRING" id="1508389.SAMN05444003_0494"/>
<proteinExistence type="predicted"/>
<dbReference type="OrthoDB" id="9810387at2"/>
<dbReference type="RefSeq" id="WP_072899019.1">
    <property type="nucleotide sequence ID" value="NZ_FQXB01000001.1"/>
</dbReference>
<dbReference type="AlphaFoldDB" id="A0A1M5LV39"/>